<gene>
    <name evidence="1" type="ORF">QG37_02928</name>
</gene>
<reference evidence="2" key="1">
    <citation type="journal article" date="2015" name="BMC Genomics">
        <title>Draft genome of a commonly misdiagnosed multidrug resistant pathogen Candida auris.</title>
        <authorList>
            <person name="Chatterjee S."/>
            <person name="Alampalli S.V."/>
            <person name="Nageshan R.K."/>
            <person name="Chettiar S.T."/>
            <person name="Joshi S."/>
            <person name="Tatu U.S."/>
        </authorList>
    </citation>
    <scope>NUCLEOTIDE SEQUENCE [LARGE SCALE GENOMIC DNA]</scope>
    <source>
        <strain evidence="2">6684</strain>
    </source>
</reference>
<protein>
    <submittedName>
        <fullName evidence="1">Uncharacterized protein</fullName>
    </submittedName>
</protein>
<comment type="caution">
    <text evidence="1">The sequence shown here is derived from an EMBL/GenBank/DDBJ whole genome shotgun (WGS) entry which is preliminary data.</text>
</comment>
<evidence type="ECO:0000313" key="1">
    <source>
        <dbReference type="EMBL" id="KND99989.1"/>
    </source>
</evidence>
<organism evidence="1 2">
    <name type="scientific">Candidozyma auris</name>
    <name type="common">Yeast</name>
    <name type="synonym">Candida auris</name>
    <dbReference type="NCBI Taxonomy" id="498019"/>
    <lineage>
        <taxon>Eukaryota</taxon>
        <taxon>Fungi</taxon>
        <taxon>Dikarya</taxon>
        <taxon>Ascomycota</taxon>
        <taxon>Saccharomycotina</taxon>
        <taxon>Pichiomycetes</taxon>
        <taxon>Metschnikowiaceae</taxon>
        <taxon>Candidozyma</taxon>
    </lineage>
</organism>
<dbReference type="AlphaFoldDB" id="A0A0L0P124"/>
<accession>A0A0L0P124</accession>
<name>A0A0L0P124_CANAR</name>
<sequence>MVEIERKMWNLFGDLDEYIPCGIALMFALGQVEEWVQKEEGTRVERGEFSK</sequence>
<proteinExistence type="predicted"/>
<dbReference type="VEuPathDB" id="FungiDB:QG37_02928"/>
<dbReference type="Proteomes" id="UP000037122">
    <property type="component" value="Unassembled WGS sequence"/>
</dbReference>
<evidence type="ECO:0000313" key="2">
    <source>
        <dbReference type="Proteomes" id="UP000037122"/>
    </source>
</evidence>
<dbReference type="EMBL" id="LGST01000020">
    <property type="protein sequence ID" value="KND99989.1"/>
    <property type="molecule type" value="Genomic_DNA"/>
</dbReference>